<evidence type="ECO:0000313" key="2">
    <source>
        <dbReference type="EMBL" id="MBD8487401.1"/>
    </source>
</evidence>
<name>A0ABR9AGM7_9BACT</name>
<comment type="caution">
    <text evidence="2">The sequence shown here is derived from an EMBL/GenBank/DDBJ whole genome shotgun (WGS) entry which is preliminary data.</text>
</comment>
<dbReference type="Pfam" id="PF06983">
    <property type="entry name" value="3-dmu-9_3-mt"/>
    <property type="match status" value="1"/>
</dbReference>
<dbReference type="PANTHER" id="PTHR33990">
    <property type="entry name" value="PROTEIN YJDN-RELATED"/>
    <property type="match status" value="1"/>
</dbReference>
<dbReference type="EMBL" id="JACYTQ010000001">
    <property type="protein sequence ID" value="MBD8487401.1"/>
    <property type="molecule type" value="Genomic_DNA"/>
</dbReference>
<reference evidence="2 3" key="1">
    <citation type="submission" date="2020-09" db="EMBL/GenBank/DDBJ databases">
        <title>Echinicola sp. CAU 1574 isolated from sand of Sido Beach.</title>
        <authorList>
            <person name="Kim W."/>
        </authorList>
    </citation>
    <scope>NUCLEOTIDE SEQUENCE [LARGE SCALE GENOMIC DNA]</scope>
    <source>
        <strain evidence="2 3">CAU 1574</strain>
    </source>
</reference>
<dbReference type="SUPFAM" id="SSF54593">
    <property type="entry name" value="Glyoxalase/Bleomycin resistance protein/Dihydroxybiphenyl dioxygenase"/>
    <property type="match status" value="1"/>
</dbReference>
<dbReference type="Gene3D" id="3.10.180.10">
    <property type="entry name" value="2,3-Dihydroxybiphenyl 1,2-Dioxygenase, domain 1"/>
    <property type="match status" value="1"/>
</dbReference>
<dbReference type="RefSeq" id="WP_192007246.1">
    <property type="nucleotide sequence ID" value="NZ_JACYTQ010000001.1"/>
</dbReference>
<evidence type="ECO:0000313" key="3">
    <source>
        <dbReference type="Proteomes" id="UP000647133"/>
    </source>
</evidence>
<dbReference type="InterPro" id="IPR028973">
    <property type="entry name" value="PhnB-like"/>
</dbReference>
<sequence length="135" mass="15277">MNQIISYLTFNGNCREAMSFYQNCFGGTLSLQTVGESPHSNKLPENYKGKIVHAILKNKKLTIIGTDLVDEVGLQKGNSISLLIDTKEEEELFKYYDKLAAGAKSFHPIQTNFWGVLFGGLTDKFGHHWLFQCRK</sequence>
<protein>
    <submittedName>
        <fullName evidence="2">VOC family protein</fullName>
    </submittedName>
</protein>
<dbReference type="InterPro" id="IPR029068">
    <property type="entry name" value="Glyas_Bleomycin-R_OHBP_Dase"/>
</dbReference>
<feature type="domain" description="PhnB-like" evidence="1">
    <location>
        <begin position="3"/>
        <end position="129"/>
    </location>
</feature>
<dbReference type="Proteomes" id="UP000647133">
    <property type="component" value="Unassembled WGS sequence"/>
</dbReference>
<proteinExistence type="predicted"/>
<dbReference type="PANTHER" id="PTHR33990:SF1">
    <property type="entry name" value="PROTEIN YJDN"/>
    <property type="match status" value="1"/>
</dbReference>
<gene>
    <name evidence="2" type="ORF">IFO69_01445</name>
</gene>
<keyword evidence="3" id="KW-1185">Reference proteome</keyword>
<evidence type="ECO:0000259" key="1">
    <source>
        <dbReference type="Pfam" id="PF06983"/>
    </source>
</evidence>
<organism evidence="2 3">
    <name type="scientific">Echinicola arenosa</name>
    <dbReference type="NCBI Taxonomy" id="2774144"/>
    <lineage>
        <taxon>Bacteria</taxon>
        <taxon>Pseudomonadati</taxon>
        <taxon>Bacteroidota</taxon>
        <taxon>Cytophagia</taxon>
        <taxon>Cytophagales</taxon>
        <taxon>Cyclobacteriaceae</taxon>
        <taxon>Echinicola</taxon>
    </lineage>
</organism>
<accession>A0ABR9AGM7</accession>
<dbReference type="CDD" id="cd06588">
    <property type="entry name" value="PhnB_like"/>
    <property type="match status" value="1"/>
</dbReference>